<dbReference type="GO" id="GO:0006782">
    <property type="term" value="P:protoporphyrinogen IX biosynthetic process"/>
    <property type="evidence" value="ECO:0007669"/>
    <property type="project" value="UniProtKB-UniPathway"/>
</dbReference>
<proteinExistence type="inferred from homology"/>
<dbReference type="Pfam" id="PF05193">
    <property type="entry name" value="Peptidase_M16_C"/>
    <property type="match status" value="1"/>
</dbReference>
<organism evidence="15 16">
    <name type="scientific">Cyclospora cayetanensis</name>
    <dbReference type="NCBI Taxonomy" id="88456"/>
    <lineage>
        <taxon>Eukaryota</taxon>
        <taxon>Sar</taxon>
        <taxon>Alveolata</taxon>
        <taxon>Apicomplexa</taxon>
        <taxon>Conoidasida</taxon>
        <taxon>Coccidia</taxon>
        <taxon>Eucoccidiorida</taxon>
        <taxon>Eimeriorina</taxon>
        <taxon>Eimeriidae</taxon>
        <taxon>Cyclospora</taxon>
    </lineage>
</organism>
<feature type="compositionally biased region" description="Acidic residues" evidence="12">
    <location>
        <begin position="1"/>
        <end position="21"/>
    </location>
</feature>
<evidence type="ECO:0000256" key="6">
    <source>
        <dbReference type="ARBA" id="ARBA00023239"/>
    </source>
</evidence>
<dbReference type="PANTHER" id="PTHR11458">
    <property type="entry name" value="DELTA-AMINOLEVULINIC ACID DEHYDRATASE"/>
    <property type="match status" value="1"/>
</dbReference>
<dbReference type="InterPro" id="IPR011765">
    <property type="entry name" value="Pept_M16_N"/>
</dbReference>
<evidence type="ECO:0000256" key="11">
    <source>
        <dbReference type="RuleBase" id="RU004161"/>
    </source>
</evidence>
<comment type="function">
    <text evidence="8">Catalyzes an early step in the biosynthesis of tetrapyrroles. Binds two molecules of 5-aminolevulinate per subunit, each at a distinct site, and catalyzes their condensation to form porphobilinogen.</text>
</comment>
<feature type="domain" description="Peptidase M16 C-terminal" evidence="14">
    <location>
        <begin position="668"/>
        <end position="724"/>
    </location>
</feature>
<dbReference type="GO" id="GO:0004655">
    <property type="term" value="F:porphobilinogen synthase activity"/>
    <property type="evidence" value="ECO:0007669"/>
    <property type="project" value="UniProtKB-EC"/>
</dbReference>
<name>A0A6P5WD77_9EIME</name>
<dbReference type="InterPro" id="IPR011249">
    <property type="entry name" value="Metalloenz_LuxS/M16"/>
</dbReference>
<evidence type="ECO:0000259" key="14">
    <source>
        <dbReference type="Pfam" id="PF05193"/>
    </source>
</evidence>
<evidence type="ECO:0000256" key="2">
    <source>
        <dbReference type="ARBA" id="ARBA00008055"/>
    </source>
</evidence>
<dbReference type="FunFam" id="3.20.20.70:FF:000019">
    <property type="entry name" value="Delta-aminolevulinic acid dehydratase"/>
    <property type="match status" value="1"/>
</dbReference>
<dbReference type="InterPro" id="IPR013785">
    <property type="entry name" value="Aldolase_TIM"/>
</dbReference>
<dbReference type="UniPathway" id="UPA00251">
    <property type="reaction ID" value="UER00318"/>
</dbReference>
<evidence type="ECO:0000313" key="15">
    <source>
        <dbReference type="Proteomes" id="UP000515125"/>
    </source>
</evidence>
<gene>
    <name evidence="16" type="primary">LOC34617740</name>
</gene>
<evidence type="ECO:0000256" key="8">
    <source>
        <dbReference type="ARBA" id="ARBA00025628"/>
    </source>
</evidence>
<feature type="region of interest" description="Disordered" evidence="12">
    <location>
        <begin position="1507"/>
        <end position="1530"/>
    </location>
</feature>
<comment type="similarity">
    <text evidence="2 11">Belongs to the ALAD family.</text>
</comment>
<dbReference type="SMART" id="SM01004">
    <property type="entry name" value="ALAD"/>
    <property type="match status" value="1"/>
</dbReference>
<sequence>MEDDEEDDEDEDGREADDEYDPIAPRGPLENNNYGEVWLPVQSRPRRNRKNHATRRLVQESLVKPSSLIYPLFVHDEERSVPIPSLPGQRRLSPADLLKEVDEARRYGVNAFMLFPKVDDDLKSPLAEESYNPDGLMPRVIMAVKDAFPDALVLADVALDPYSTSGQDGVVDEETGAVLNDMTVYQICKQSVNLARAGADMVCPSEMMDGRVTAIREALDMEGCVDTSILSYACKYASSLYGPFRDALGSHVKGGGDKKTYQMDFSNAREAEREADLDVQEGADMLMVKPGTPYLDVLHRVRQKTNVPLAAYHVSGEYAMIKAAAEKGWIDEKSVVFETLKGFRRAGADSIATYYAKDVAKWMADDCSGKLAVTIGGSSTRARWETVSLFCAQGVRMLPATAPRSRPPSQLPPPGGGAPFSRHVCALRLSGGQRVHSKMLASSGASAAAEGAGGAAPLQDGPGGERRSLHVSCAPLRLHPYLQRKVLASGLEVFMLPHGHPEGSLEVHLEIHAGSTAEEDSERGMAHLCEHLIFMGNRKRGDVVALQGEANAFTDFHHTVYFVSWRGGENAQGADARGNERETMLTDSQAGSRRKLKVALELLREVFTAPTQFTPERLLKEKAAVLSESSLVNTIFYRKEQAQLSKLHSDTLLPSRFPIGDMRLLRGWNLDEVHKFFARYYRPDNATLFIVGDVAPLGALRSVDEVLGVVRGDKAAEKKWRATRDKWRQTTVKNSSIFFPPLAHAWVRDFKGNAAKAAGEAAAGATGKVQKDVKSETSGESAVPLKNVLRSRLQIWQHSLLQNFSLLFLRKLPIVPLRTAGDFFRLLARKLALQALAMRLNERCRREDDAWMRVEVADTESIKEGCRIVSVEAEAEQGSWRDAVRVAVEEVRQMAKHGLTMSELRSLLDSYRANLDRMHMQLLSSADMLRLLMENSACGHRIIHLEDERGLALKLAMGKLEESSSAKSASALAASDDAAANPEDMKRLLDLVNAEARCMLSWIDARNCRSNVKNGPDAICTFLVQPGGTRCSSPPMTKRLPGTQLIGHVEVEPRDATTGFLEAATLPKHAEEETSQEVNSTTFAISEESILDELCSSMTRAVRAQRKGVETPKLLLTDAQLASLQQRAARSPPISRELQEAGPNARTVQLGNGVKVTVKPLPEERGSVLIRVLMPGGRLGAVMKNSRGDASSGSLESLKRQSAAMVLGARTMMEGGALGPFSREQIEGFCHERLIGVNIECLDEFLAIDISAPAFAARDADSNRAGSLDRASTLESAMQLLHLIFTNFRFEESAFRRAQQQTLMDYHAYTRDLVGYSLGELIVHMTGRDPRFEALKPAVTRALDLPFVEQQIRSHIAEALLRGDIEVTVVGDIDAAHITQLAAKYLGTIEPSKTDKEMRRLPRHLPAPLRYPREKALRSPYFHLQETSAPSAVQEWGSPHEITEPLSSGTWTKAWGRRLHAYVRDSETRAVVHIGGFACNRWGRNPDGSWIWEHMDALQRQDDSLEAAYSGASGGSRQQTSPPGGSAHRRHPAFPRVCLWILQELVTKRLFSILREEQRLTYEAAFEVMSFDILSGGIFVITVHTQPEEVERVLAATHVALQELISIRPLLQSQLEGAKQQVIGRHLHDRKYARYWLDLLGGLQMPDIPQKTAAYFKDFERVVESVTLQDIQLLLRSLGTRRDSMWEAVGVSGPVPPATLSRPPQKVSEVPIPSSGRSSTRLSAAFSAL</sequence>
<dbReference type="GeneID" id="34617740"/>
<evidence type="ECO:0000256" key="9">
    <source>
        <dbReference type="ARBA" id="ARBA00047651"/>
    </source>
</evidence>
<dbReference type="InterPro" id="IPR007863">
    <property type="entry name" value="Peptidase_M16_C"/>
</dbReference>
<evidence type="ECO:0000256" key="7">
    <source>
        <dbReference type="ARBA" id="ARBA00023244"/>
    </source>
</evidence>
<dbReference type="Pfam" id="PF00675">
    <property type="entry name" value="Peptidase_M16"/>
    <property type="match status" value="1"/>
</dbReference>
<evidence type="ECO:0000259" key="13">
    <source>
        <dbReference type="Pfam" id="PF00675"/>
    </source>
</evidence>
<dbReference type="RefSeq" id="XP_022589121.2">
    <property type="nucleotide sequence ID" value="XM_022731097.2"/>
</dbReference>
<protein>
    <recommendedName>
        <fullName evidence="4 10">Delta-aminolevulinic acid dehydratase</fullName>
        <ecNumber evidence="3 10">4.2.1.24</ecNumber>
    </recommendedName>
</protein>
<dbReference type="GO" id="GO:0008270">
    <property type="term" value="F:zinc ion binding"/>
    <property type="evidence" value="ECO:0007669"/>
    <property type="project" value="TreeGrafter"/>
</dbReference>
<reference evidence="16" key="1">
    <citation type="submission" date="2025-08" db="UniProtKB">
        <authorList>
            <consortium name="RefSeq"/>
        </authorList>
    </citation>
    <scope>IDENTIFICATION</scope>
</reference>
<feature type="region of interest" description="Disordered" evidence="12">
    <location>
        <begin position="1693"/>
        <end position="1718"/>
    </location>
</feature>
<dbReference type="Gene3D" id="3.20.20.70">
    <property type="entry name" value="Aldolase class I"/>
    <property type="match status" value="1"/>
</dbReference>
<dbReference type="Pfam" id="PF00490">
    <property type="entry name" value="ALAD"/>
    <property type="match status" value="1"/>
</dbReference>
<keyword evidence="5" id="KW-0350">Heme biosynthesis</keyword>
<evidence type="ECO:0000256" key="1">
    <source>
        <dbReference type="ARBA" id="ARBA00004694"/>
    </source>
</evidence>
<evidence type="ECO:0000256" key="3">
    <source>
        <dbReference type="ARBA" id="ARBA00012053"/>
    </source>
</evidence>
<dbReference type="InterPro" id="IPR001731">
    <property type="entry name" value="ALAD"/>
</dbReference>
<dbReference type="Proteomes" id="UP000515125">
    <property type="component" value="Unplaced"/>
</dbReference>
<dbReference type="CDD" id="cd04823">
    <property type="entry name" value="ALAD_PBGS_aspartate_rich"/>
    <property type="match status" value="1"/>
</dbReference>
<dbReference type="InterPro" id="IPR030656">
    <property type="entry name" value="ALAD_AS"/>
</dbReference>
<evidence type="ECO:0000256" key="12">
    <source>
        <dbReference type="SAM" id="MobiDB-lite"/>
    </source>
</evidence>
<keyword evidence="7 10" id="KW-0627">Porphyrin biosynthesis</keyword>
<evidence type="ECO:0000256" key="4">
    <source>
        <dbReference type="ARBA" id="ARBA00020771"/>
    </source>
</evidence>
<dbReference type="NCBIfam" id="NF006762">
    <property type="entry name" value="PRK09283.1"/>
    <property type="match status" value="1"/>
</dbReference>
<evidence type="ECO:0000256" key="5">
    <source>
        <dbReference type="ARBA" id="ARBA00023133"/>
    </source>
</evidence>
<keyword evidence="6 10" id="KW-0456">Lyase</keyword>
<comment type="catalytic activity">
    <reaction evidence="9 10">
        <text>2 5-aminolevulinate = porphobilinogen + 2 H2O + H(+)</text>
        <dbReference type="Rhea" id="RHEA:24064"/>
        <dbReference type="ChEBI" id="CHEBI:15377"/>
        <dbReference type="ChEBI" id="CHEBI:15378"/>
        <dbReference type="ChEBI" id="CHEBI:58126"/>
        <dbReference type="ChEBI" id="CHEBI:356416"/>
        <dbReference type="EC" id="4.2.1.24"/>
    </reaction>
</comment>
<dbReference type="PROSITE" id="PS00169">
    <property type="entry name" value="D_ALA_DEHYDRATASE"/>
    <property type="match status" value="1"/>
</dbReference>
<accession>A0A6P5WD77</accession>
<feature type="region of interest" description="Disordered" evidence="12">
    <location>
        <begin position="1"/>
        <end position="36"/>
    </location>
</feature>
<dbReference type="GO" id="GO:0005829">
    <property type="term" value="C:cytosol"/>
    <property type="evidence" value="ECO:0007669"/>
    <property type="project" value="TreeGrafter"/>
</dbReference>
<comment type="pathway">
    <text evidence="1">Porphyrin-containing compound metabolism; protoporphyrin-IX biosynthesis; coproporphyrinogen-III from 5-aminolevulinate: step 1/4.</text>
</comment>
<comment type="subunit">
    <text evidence="10">Homooctamer.</text>
</comment>
<dbReference type="SUPFAM" id="SSF63411">
    <property type="entry name" value="LuxS/MPP-like metallohydrolase"/>
    <property type="match status" value="3"/>
</dbReference>
<evidence type="ECO:0000313" key="16">
    <source>
        <dbReference type="RefSeq" id="XP_022589121.2"/>
    </source>
</evidence>
<dbReference type="OrthoDB" id="952271at2759"/>
<dbReference type="EC" id="4.2.1.24" evidence="3 10"/>
<keyword evidence="15" id="KW-1185">Reference proteome</keyword>
<feature type="domain" description="Peptidase M16 N-terminal" evidence="13">
    <location>
        <begin position="497"/>
        <end position="651"/>
    </location>
</feature>
<evidence type="ECO:0000256" key="10">
    <source>
        <dbReference type="RuleBase" id="RU000515"/>
    </source>
</evidence>
<dbReference type="SUPFAM" id="SSF51569">
    <property type="entry name" value="Aldolase"/>
    <property type="match status" value="1"/>
</dbReference>
<dbReference type="PRINTS" id="PR00144">
    <property type="entry name" value="DALDHYDRTASE"/>
</dbReference>
<dbReference type="PANTHER" id="PTHR11458:SF0">
    <property type="entry name" value="DELTA-AMINOLEVULINIC ACID DEHYDRATASE"/>
    <property type="match status" value="1"/>
</dbReference>
<dbReference type="Gene3D" id="3.30.830.10">
    <property type="entry name" value="Metalloenzyme, LuxS/M16 peptidase-like"/>
    <property type="match status" value="3"/>
</dbReference>